<dbReference type="AlphaFoldDB" id="A0A498J6L9"/>
<reference evidence="1 2" key="1">
    <citation type="submission" date="2018-10" db="EMBL/GenBank/DDBJ databases">
        <title>A high-quality apple genome assembly.</title>
        <authorList>
            <person name="Hu J."/>
        </authorList>
    </citation>
    <scope>NUCLEOTIDE SEQUENCE [LARGE SCALE GENOMIC DNA]</scope>
    <source>
        <strain evidence="2">cv. HFTH1</strain>
        <tissue evidence="1">Young leaf</tissue>
    </source>
</reference>
<name>A0A498J6L9_MALDO</name>
<sequence>MYKVRLLYFVHYVVLGKENDSAIDYHLVKLVDNEKKMGDMSTGICIIPSVDAKHIRDHFDLPQGCKRFFYR</sequence>
<organism evidence="1 2">
    <name type="scientific">Malus domestica</name>
    <name type="common">Apple</name>
    <name type="synonym">Pyrus malus</name>
    <dbReference type="NCBI Taxonomy" id="3750"/>
    <lineage>
        <taxon>Eukaryota</taxon>
        <taxon>Viridiplantae</taxon>
        <taxon>Streptophyta</taxon>
        <taxon>Embryophyta</taxon>
        <taxon>Tracheophyta</taxon>
        <taxon>Spermatophyta</taxon>
        <taxon>Magnoliopsida</taxon>
        <taxon>eudicotyledons</taxon>
        <taxon>Gunneridae</taxon>
        <taxon>Pentapetalae</taxon>
        <taxon>rosids</taxon>
        <taxon>fabids</taxon>
        <taxon>Rosales</taxon>
        <taxon>Rosaceae</taxon>
        <taxon>Amygdaloideae</taxon>
        <taxon>Maleae</taxon>
        <taxon>Malus</taxon>
    </lineage>
</organism>
<evidence type="ECO:0000313" key="1">
    <source>
        <dbReference type="EMBL" id="RXH90826.1"/>
    </source>
</evidence>
<protein>
    <submittedName>
        <fullName evidence="1">Uncharacterized protein</fullName>
    </submittedName>
</protein>
<comment type="caution">
    <text evidence="1">The sequence shown here is derived from an EMBL/GenBank/DDBJ whole genome shotgun (WGS) entry which is preliminary data.</text>
</comment>
<evidence type="ECO:0000313" key="2">
    <source>
        <dbReference type="Proteomes" id="UP000290289"/>
    </source>
</evidence>
<accession>A0A498J6L9</accession>
<proteinExistence type="predicted"/>
<dbReference type="Proteomes" id="UP000290289">
    <property type="component" value="Chromosome 8"/>
</dbReference>
<dbReference type="EMBL" id="RDQH01000334">
    <property type="protein sequence ID" value="RXH90826.1"/>
    <property type="molecule type" value="Genomic_DNA"/>
</dbReference>
<gene>
    <name evidence="1" type="ORF">DVH24_006771</name>
</gene>
<keyword evidence="2" id="KW-1185">Reference proteome</keyword>